<comment type="caution">
    <text evidence="1">The sequence shown here is derived from an EMBL/GenBank/DDBJ whole genome shotgun (WGS) entry which is preliminary data.</text>
</comment>
<proteinExistence type="predicted"/>
<sequence length="42" mass="4815">MKSPDNPGTLSLNARSVCFGVDPYTHHYTVPLKKPFGYQKYR</sequence>
<accession>A0A0W8FIQ9</accession>
<evidence type="ECO:0000313" key="1">
    <source>
        <dbReference type="EMBL" id="KUG20729.1"/>
    </source>
</evidence>
<reference evidence="1" key="1">
    <citation type="journal article" date="2015" name="Proc. Natl. Acad. Sci. U.S.A.">
        <title>Networks of energetic and metabolic interactions define dynamics in microbial communities.</title>
        <authorList>
            <person name="Embree M."/>
            <person name="Liu J.K."/>
            <person name="Al-Bassam M.M."/>
            <person name="Zengler K."/>
        </authorList>
    </citation>
    <scope>NUCLEOTIDE SEQUENCE</scope>
</reference>
<name>A0A0W8FIQ9_9ZZZZ</name>
<dbReference type="AlphaFoldDB" id="A0A0W8FIQ9"/>
<organism evidence="1">
    <name type="scientific">hydrocarbon metagenome</name>
    <dbReference type="NCBI Taxonomy" id="938273"/>
    <lineage>
        <taxon>unclassified sequences</taxon>
        <taxon>metagenomes</taxon>
        <taxon>ecological metagenomes</taxon>
    </lineage>
</organism>
<dbReference type="EMBL" id="LNQE01001148">
    <property type="protein sequence ID" value="KUG20729.1"/>
    <property type="molecule type" value="Genomic_DNA"/>
</dbReference>
<protein>
    <submittedName>
        <fullName evidence="1">Uncharacterized protein</fullName>
    </submittedName>
</protein>
<gene>
    <name evidence="1" type="ORF">ASZ90_009529</name>
</gene>